<dbReference type="InterPro" id="IPR044673">
    <property type="entry name" value="DCL-like"/>
</dbReference>
<keyword evidence="2" id="KW-1185">Reference proteome</keyword>
<dbReference type="GO" id="GO:1901259">
    <property type="term" value="P:chloroplast rRNA processing"/>
    <property type="evidence" value="ECO:0007669"/>
    <property type="project" value="TreeGrafter"/>
</dbReference>
<dbReference type="Gene3D" id="3.10.450.40">
    <property type="match status" value="1"/>
</dbReference>
<accession>A0AAQ3U0K3</accession>
<proteinExistence type="predicted"/>
<reference evidence="1 2" key="1">
    <citation type="submission" date="2024-02" db="EMBL/GenBank/DDBJ databases">
        <title>High-quality chromosome-scale genome assembly of Pensacola bahiagrass (Paspalum notatum Flugge var. saurae).</title>
        <authorList>
            <person name="Vega J.M."/>
            <person name="Podio M."/>
            <person name="Orjuela J."/>
            <person name="Siena L.A."/>
            <person name="Pessino S.C."/>
            <person name="Combes M.C."/>
            <person name="Mariac C."/>
            <person name="Albertini E."/>
            <person name="Pupilli F."/>
            <person name="Ortiz J.P.A."/>
            <person name="Leblanc O."/>
        </authorList>
    </citation>
    <scope>NUCLEOTIDE SEQUENCE [LARGE SCALE GENOMIC DNA]</scope>
    <source>
        <strain evidence="1">R1</strain>
        <tissue evidence="1">Leaf</tissue>
    </source>
</reference>
<dbReference type="Pfam" id="PF11523">
    <property type="entry name" value="DUF3223"/>
    <property type="match status" value="1"/>
</dbReference>
<gene>
    <name evidence="1" type="ORF">U9M48_029044</name>
</gene>
<dbReference type="EMBL" id="CP144750">
    <property type="protein sequence ID" value="WVZ81697.1"/>
    <property type="molecule type" value="Genomic_DNA"/>
</dbReference>
<dbReference type="GO" id="GO:0009658">
    <property type="term" value="P:chloroplast organization"/>
    <property type="evidence" value="ECO:0007669"/>
    <property type="project" value="TreeGrafter"/>
</dbReference>
<dbReference type="GO" id="GO:0009507">
    <property type="term" value="C:chloroplast"/>
    <property type="evidence" value="ECO:0007669"/>
    <property type="project" value="TreeGrafter"/>
</dbReference>
<evidence type="ECO:0000313" key="2">
    <source>
        <dbReference type="Proteomes" id="UP001341281"/>
    </source>
</evidence>
<protein>
    <submittedName>
        <fullName evidence="1">Uncharacterized protein</fullName>
    </submittedName>
</protein>
<evidence type="ECO:0000313" key="1">
    <source>
        <dbReference type="EMBL" id="WVZ81697.1"/>
    </source>
</evidence>
<dbReference type="AlphaFoldDB" id="A0AAQ3U0K3"/>
<dbReference type="Proteomes" id="UP001341281">
    <property type="component" value="Chromosome 06"/>
</dbReference>
<dbReference type="PANTHER" id="PTHR33415:SF23">
    <property type="entry name" value="OS09G0112400 PROTEIN"/>
    <property type="match status" value="1"/>
</dbReference>
<name>A0AAQ3U0K3_PASNO</name>
<organism evidence="1 2">
    <name type="scientific">Paspalum notatum var. saurae</name>
    <dbReference type="NCBI Taxonomy" id="547442"/>
    <lineage>
        <taxon>Eukaryota</taxon>
        <taxon>Viridiplantae</taxon>
        <taxon>Streptophyta</taxon>
        <taxon>Embryophyta</taxon>
        <taxon>Tracheophyta</taxon>
        <taxon>Spermatophyta</taxon>
        <taxon>Magnoliopsida</taxon>
        <taxon>Liliopsida</taxon>
        <taxon>Poales</taxon>
        <taxon>Poaceae</taxon>
        <taxon>PACMAD clade</taxon>
        <taxon>Panicoideae</taxon>
        <taxon>Andropogonodae</taxon>
        <taxon>Paspaleae</taxon>
        <taxon>Paspalinae</taxon>
        <taxon>Paspalum</taxon>
    </lineage>
</organism>
<sequence length="116" mass="13353">MLAQSALPPSSPSHHCSSLRCSLRSLSAVDPPFLVSRRCRWPGIVAYRPTVPDLVGTREKVAVDRHPEFKQSRCLFIVRTNGDLEDFSYRKCLKAYIEEKYPSHADRFLRKHLVKK</sequence>
<dbReference type="PANTHER" id="PTHR33415">
    <property type="entry name" value="PROTEIN EMBRYO DEFECTIVE 514"/>
    <property type="match status" value="1"/>
</dbReference>